<proteinExistence type="predicted"/>
<feature type="domain" description="VOC" evidence="1">
    <location>
        <begin position="3"/>
        <end position="122"/>
    </location>
</feature>
<dbReference type="EMBL" id="JAGSOT010000043">
    <property type="protein sequence ID" value="MBR7797120.1"/>
    <property type="molecule type" value="Genomic_DNA"/>
</dbReference>
<dbReference type="SUPFAM" id="SSF54593">
    <property type="entry name" value="Glyoxalase/Bleomycin resistance protein/Dihydroxybiphenyl dioxygenase"/>
    <property type="match status" value="1"/>
</dbReference>
<dbReference type="CDD" id="cd06587">
    <property type="entry name" value="VOC"/>
    <property type="match status" value="1"/>
</dbReference>
<evidence type="ECO:0000259" key="1">
    <source>
        <dbReference type="PROSITE" id="PS51819"/>
    </source>
</evidence>
<dbReference type="InterPro" id="IPR004360">
    <property type="entry name" value="Glyas_Fos-R_dOase_dom"/>
</dbReference>
<dbReference type="Pfam" id="PF00903">
    <property type="entry name" value="Glyoxalase"/>
    <property type="match status" value="1"/>
</dbReference>
<sequence length="123" mass="13870">MIKIGAVFIPVTNMEKSAQWYQEKLGLNPIGAWPDGNGADFYFTEEKQYVTLIKVKKMPPTTFPDITDFQNSYFNFTTADVHALHTELKLKGVHVSEVEDHGAITGFDFYDLDGNTFSVIIDS</sequence>
<evidence type="ECO:0000313" key="2">
    <source>
        <dbReference type="EMBL" id="MBR7797120.1"/>
    </source>
</evidence>
<dbReference type="RefSeq" id="WP_166530616.1">
    <property type="nucleotide sequence ID" value="NZ_CP115959.1"/>
</dbReference>
<reference evidence="2" key="1">
    <citation type="submission" date="2021-04" db="EMBL/GenBank/DDBJ databases">
        <title>Isolation and polyphasic classification of algal microorganism.</title>
        <authorList>
            <person name="Wang S."/>
        </authorList>
    </citation>
    <scope>NUCLEOTIDE SEQUENCE</scope>
    <source>
        <strain evidence="2">720a</strain>
    </source>
</reference>
<accession>A0A941DUS8</accession>
<protein>
    <submittedName>
        <fullName evidence="2">VOC family protein</fullName>
    </submittedName>
</protein>
<organism evidence="2 3">
    <name type="scientific">Virgibacillus salarius</name>
    <dbReference type="NCBI Taxonomy" id="447199"/>
    <lineage>
        <taxon>Bacteria</taxon>
        <taxon>Bacillati</taxon>
        <taxon>Bacillota</taxon>
        <taxon>Bacilli</taxon>
        <taxon>Bacillales</taxon>
        <taxon>Bacillaceae</taxon>
        <taxon>Virgibacillus</taxon>
    </lineage>
</organism>
<dbReference type="Proteomes" id="UP000675284">
    <property type="component" value="Unassembled WGS sequence"/>
</dbReference>
<dbReference type="InterPro" id="IPR029068">
    <property type="entry name" value="Glyas_Bleomycin-R_OHBP_Dase"/>
</dbReference>
<keyword evidence="3" id="KW-1185">Reference proteome</keyword>
<gene>
    <name evidence="2" type="ORF">KCX74_13850</name>
</gene>
<dbReference type="AlphaFoldDB" id="A0A941DUS8"/>
<evidence type="ECO:0000313" key="3">
    <source>
        <dbReference type="Proteomes" id="UP000675284"/>
    </source>
</evidence>
<comment type="caution">
    <text evidence="2">The sequence shown here is derived from an EMBL/GenBank/DDBJ whole genome shotgun (WGS) entry which is preliminary data.</text>
</comment>
<dbReference type="Gene3D" id="3.10.180.10">
    <property type="entry name" value="2,3-Dihydroxybiphenyl 1,2-Dioxygenase, domain 1"/>
    <property type="match status" value="1"/>
</dbReference>
<dbReference type="InterPro" id="IPR037523">
    <property type="entry name" value="VOC_core"/>
</dbReference>
<name>A0A941DUS8_9BACI</name>
<dbReference type="PROSITE" id="PS51819">
    <property type="entry name" value="VOC"/>
    <property type="match status" value="1"/>
</dbReference>